<sequence length="241" mass="27479">MQFDSDSYKFCSERKCCNIVLKVDSYELNHDHKQVYVRCLANDETPVLIAAPLHCHSEEVKTDDIIQFINVQRLDSGPRGIQFKFDKGSQALLTYRNGSNRIPPPKLLTGQIKERHRSENGRSIGYDIAGNSTNGMKKSQELPKVTNAVQNGSIEEKKVTGILTTDFGRIKHGQTKKLMYEANLLLDDKSDAKLLIDSEFANWPFYLLKKGHRVFFTGKRDKDAWIVGKNNVLDFDDLLQK</sequence>
<protein>
    <submittedName>
        <fullName evidence="2">Uncharacterized protein</fullName>
    </submittedName>
</protein>
<dbReference type="WBParaSite" id="JU765_v2.g608.t1">
    <property type="protein sequence ID" value="JU765_v2.g608.t1"/>
    <property type="gene ID" value="JU765_v2.g608"/>
</dbReference>
<organism evidence="1 2">
    <name type="scientific">Panagrolaimus sp. JU765</name>
    <dbReference type="NCBI Taxonomy" id="591449"/>
    <lineage>
        <taxon>Eukaryota</taxon>
        <taxon>Metazoa</taxon>
        <taxon>Ecdysozoa</taxon>
        <taxon>Nematoda</taxon>
        <taxon>Chromadorea</taxon>
        <taxon>Rhabditida</taxon>
        <taxon>Tylenchina</taxon>
        <taxon>Panagrolaimomorpha</taxon>
        <taxon>Panagrolaimoidea</taxon>
        <taxon>Panagrolaimidae</taxon>
        <taxon>Panagrolaimus</taxon>
    </lineage>
</organism>
<dbReference type="Proteomes" id="UP000887576">
    <property type="component" value="Unplaced"/>
</dbReference>
<accession>A0AC34REL4</accession>
<name>A0AC34REL4_9BILA</name>
<evidence type="ECO:0000313" key="1">
    <source>
        <dbReference type="Proteomes" id="UP000887576"/>
    </source>
</evidence>
<reference evidence="2" key="1">
    <citation type="submission" date="2022-11" db="UniProtKB">
        <authorList>
            <consortium name="WormBaseParasite"/>
        </authorList>
    </citation>
    <scope>IDENTIFICATION</scope>
</reference>
<proteinExistence type="predicted"/>
<evidence type="ECO:0000313" key="2">
    <source>
        <dbReference type="WBParaSite" id="JU765_v2.g608.t1"/>
    </source>
</evidence>